<evidence type="ECO:0000256" key="1">
    <source>
        <dbReference type="SAM" id="SignalP"/>
    </source>
</evidence>
<dbReference type="AlphaFoldDB" id="A0A432XR79"/>
<sequence>MKRAWLIGALAMFGGSVVATAQAQEMAQSEAPQDAQAYIISPQDGEVVSSTFKVKFGLSGMGVAPAGVDVKNTGHHHLLVDMESLPPMDQPMGGDIIHFGGGQTETTLTLEPGEHTLQIILGDKNHVPHNPAVVSEKITITVKGD</sequence>
<dbReference type="Pfam" id="PF14347">
    <property type="entry name" value="DUF4399"/>
    <property type="match status" value="1"/>
</dbReference>
<dbReference type="Proteomes" id="UP000287330">
    <property type="component" value="Unassembled WGS sequence"/>
</dbReference>
<feature type="chain" id="PRO_5019192890" evidence="1">
    <location>
        <begin position="24"/>
        <end position="145"/>
    </location>
</feature>
<protein>
    <submittedName>
        <fullName evidence="3">Rod shape-determining protein RodA</fullName>
    </submittedName>
</protein>
<feature type="domain" description="DUF4399" evidence="2">
    <location>
        <begin position="54"/>
        <end position="143"/>
    </location>
</feature>
<accession>A0A432XR79</accession>
<keyword evidence="4" id="KW-1185">Reference proteome</keyword>
<keyword evidence="1" id="KW-0732">Signal</keyword>
<dbReference type="RefSeq" id="WP_110575897.1">
    <property type="nucleotide sequence ID" value="NZ_PIPV01000012.1"/>
</dbReference>
<feature type="signal peptide" evidence="1">
    <location>
        <begin position="1"/>
        <end position="23"/>
    </location>
</feature>
<dbReference type="EMBL" id="PIPV01000012">
    <property type="protein sequence ID" value="RUO51194.1"/>
    <property type="molecule type" value="Genomic_DNA"/>
</dbReference>
<dbReference type="InterPro" id="IPR025512">
    <property type="entry name" value="DUF4399"/>
</dbReference>
<evidence type="ECO:0000259" key="2">
    <source>
        <dbReference type="Pfam" id="PF14347"/>
    </source>
</evidence>
<dbReference type="OrthoDB" id="531568at2"/>
<proteinExistence type="predicted"/>
<reference evidence="4" key="1">
    <citation type="journal article" date="2018" name="Front. Microbiol.">
        <title>Genome-Based Analysis Reveals the Taxonomy and Diversity of the Family Idiomarinaceae.</title>
        <authorList>
            <person name="Liu Y."/>
            <person name="Lai Q."/>
            <person name="Shao Z."/>
        </authorList>
    </citation>
    <scope>NUCLEOTIDE SEQUENCE [LARGE SCALE GENOMIC DNA]</scope>
    <source>
        <strain evidence="4">F23</strain>
    </source>
</reference>
<evidence type="ECO:0000313" key="3">
    <source>
        <dbReference type="EMBL" id="RUO51194.1"/>
    </source>
</evidence>
<comment type="caution">
    <text evidence="3">The sequence shown here is derived from an EMBL/GenBank/DDBJ whole genome shotgun (WGS) entry which is preliminary data.</text>
</comment>
<evidence type="ECO:0000313" key="4">
    <source>
        <dbReference type="Proteomes" id="UP000287330"/>
    </source>
</evidence>
<organism evidence="3 4">
    <name type="scientific">Idiomarina fontislapidosi</name>
    <dbReference type="NCBI Taxonomy" id="263723"/>
    <lineage>
        <taxon>Bacteria</taxon>
        <taxon>Pseudomonadati</taxon>
        <taxon>Pseudomonadota</taxon>
        <taxon>Gammaproteobacteria</taxon>
        <taxon>Alteromonadales</taxon>
        <taxon>Idiomarinaceae</taxon>
        <taxon>Idiomarina</taxon>
    </lineage>
</organism>
<gene>
    <name evidence="3" type="ORF">CWE25_11585</name>
</gene>
<name>A0A432XR79_9GAMM</name>